<reference evidence="9" key="2">
    <citation type="submission" date="2021-09" db="EMBL/GenBank/DDBJ databases">
        <authorList>
            <person name="Gilroy R."/>
        </authorList>
    </citation>
    <scope>NUCLEOTIDE SEQUENCE</scope>
    <source>
        <strain evidence="9">316</strain>
    </source>
</reference>
<keyword evidence="5 8" id="KW-1133">Transmembrane helix</keyword>
<evidence type="ECO:0000256" key="7">
    <source>
        <dbReference type="ARBA" id="ARBA00024033"/>
    </source>
</evidence>
<dbReference type="AlphaFoldDB" id="A0A921E293"/>
<name>A0A921E293_9HYPH</name>
<evidence type="ECO:0000313" key="10">
    <source>
        <dbReference type="Proteomes" id="UP000742631"/>
    </source>
</evidence>
<feature type="transmembrane region" description="Helical" evidence="8">
    <location>
        <begin position="92"/>
        <end position="120"/>
    </location>
</feature>
<dbReference type="Pfam" id="PF09594">
    <property type="entry name" value="GT87"/>
    <property type="match status" value="1"/>
</dbReference>
<keyword evidence="4 8" id="KW-0812">Transmembrane</keyword>
<gene>
    <name evidence="9" type="ORF">K8W01_05455</name>
</gene>
<proteinExistence type="inferred from homology"/>
<comment type="caution">
    <text evidence="9">The sequence shown here is derived from an EMBL/GenBank/DDBJ whole genome shotgun (WGS) entry which is preliminary data.</text>
</comment>
<accession>A0A921E293</accession>
<comment type="similarity">
    <text evidence="7">Belongs to the glycosyltransferase 87 family.</text>
</comment>
<feature type="transmembrane region" description="Helical" evidence="8">
    <location>
        <begin position="261"/>
        <end position="284"/>
    </location>
</feature>
<evidence type="ECO:0000256" key="4">
    <source>
        <dbReference type="ARBA" id="ARBA00022692"/>
    </source>
</evidence>
<evidence type="ECO:0000256" key="5">
    <source>
        <dbReference type="ARBA" id="ARBA00022989"/>
    </source>
</evidence>
<dbReference type="GO" id="GO:0005886">
    <property type="term" value="C:plasma membrane"/>
    <property type="evidence" value="ECO:0007669"/>
    <property type="project" value="UniProtKB-SubCell"/>
</dbReference>
<evidence type="ECO:0000256" key="8">
    <source>
        <dbReference type="SAM" id="Phobius"/>
    </source>
</evidence>
<sequence>MPTLLEALATPLATRTLLATLALIILSRAARYAGFLPALDLTDFDAFHIAGRMVWRGDIADAYHLPALLRAQRSLVGDEAFLPWTYPPPFDLVVAVLALLPISLAYLAFTGTTFAAYLLVLRRIAGPLFPVILLALFPVLFIEAATGQNGFLTGALIGLTGLGLLGGRASAGVPLGLMVIKPHLAVGLAVCTLAMRRWRCAVVAVATAFLAIASATVLLGPALWLAFLQGVAEAKTYLAAGLYPLSRMISVFAWLRSLDLPAALALAAQTAMAVAALGIVVLAVRHRPPRQVVGLATLASLFVSPYAYDYDLALYGVGLALLLPDLLAWASRGEQAALLGLGWASGVYGMVADLFQDGIAATGALPRSTISLAGPILLILLALIWRILRRERSATGGAPSAAPVPA</sequence>
<keyword evidence="2" id="KW-1003">Cell membrane</keyword>
<feature type="transmembrane region" description="Helical" evidence="8">
    <location>
        <begin position="151"/>
        <end position="168"/>
    </location>
</feature>
<feature type="transmembrane region" description="Helical" evidence="8">
    <location>
        <begin position="368"/>
        <end position="388"/>
    </location>
</feature>
<feature type="transmembrane region" description="Helical" evidence="8">
    <location>
        <begin position="314"/>
        <end position="330"/>
    </location>
</feature>
<evidence type="ECO:0000256" key="6">
    <source>
        <dbReference type="ARBA" id="ARBA00023136"/>
    </source>
</evidence>
<comment type="subcellular location">
    <subcellularLocation>
        <location evidence="1">Cell membrane</location>
        <topology evidence="1">Multi-pass membrane protein</topology>
    </subcellularLocation>
</comment>
<feature type="transmembrane region" description="Helical" evidence="8">
    <location>
        <begin position="127"/>
        <end position="145"/>
    </location>
</feature>
<evidence type="ECO:0000256" key="1">
    <source>
        <dbReference type="ARBA" id="ARBA00004651"/>
    </source>
</evidence>
<dbReference type="EMBL" id="DYYG01000013">
    <property type="protein sequence ID" value="HJE23087.1"/>
    <property type="molecule type" value="Genomic_DNA"/>
</dbReference>
<dbReference type="InterPro" id="IPR018584">
    <property type="entry name" value="GT87"/>
</dbReference>
<feature type="transmembrane region" description="Helical" evidence="8">
    <location>
        <begin position="337"/>
        <end position="356"/>
    </location>
</feature>
<dbReference type="GO" id="GO:0016758">
    <property type="term" value="F:hexosyltransferase activity"/>
    <property type="evidence" value="ECO:0007669"/>
    <property type="project" value="InterPro"/>
</dbReference>
<reference evidence="9" key="1">
    <citation type="journal article" date="2021" name="PeerJ">
        <title>Extensive microbial diversity within the chicken gut microbiome revealed by metagenomics and culture.</title>
        <authorList>
            <person name="Gilroy R."/>
            <person name="Ravi A."/>
            <person name="Getino M."/>
            <person name="Pursley I."/>
            <person name="Horton D.L."/>
            <person name="Alikhan N.F."/>
            <person name="Baker D."/>
            <person name="Gharbi K."/>
            <person name="Hall N."/>
            <person name="Watson M."/>
            <person name="Adriaenssens E.M."/>
            <person name="Foster-Nyarko E."/>
            <person name="Jarju S."/>
            <person name="Secka A."/>
            <person name="Antonio M."/>
            <person name="Oren A."/>
            <person name="Chaudhuri R.R."/>
            <person name="La Ragione R."/>
            <person name="Hildebrand F."/>
            <person name="Pallen M.J."/>
        </authorList>
    </citation>
    <scope>NUCLEOTIDE SEQUENCE</scope>
    <source>
        <strain evidence="9">316</strain>
    </source>
</reference>
<feature type="transmembrane region" description="Helical" evidence="8">
    <location>
        <begin position="291"/>
        <end position="308"/>
    </location>
</feature>
<protein>
    <submittedName>
        <fullName evidence="9">DUF2029 domain-containing protein</fullName>
    </submittedName>
</protein>
<organism evidence="9 10">
    <name type="scientific">Methylorubrum populi</name>
    <dbReference type="NCBI Taxonomy" id="223967"/>
    <lineage>
        <taxon>Bacteria</taxon>
        <taxon>Pseudomonadati</taxon>
        <taxon>Pseudomonadota</taxon>
        <taxon>Alphaproteobacteria</taxon>
        <taxon>Hyphomicrobiales</taxon>
        <taxon>Methylobacteriaceae</taxon>
        <taxon>Methylorubrum</taxon>
    </lineage>
</organism>
<dbReference type="Proteomes" id="UP000742631">
    <property type="component" value="Unassembled WGS sequence"/>
</dbReference>
<keyword evidence="3" id="KW-0808">Transferase</keyword>
<feature type="transmembrane region" description="Helical" evidence="8">
    <location>
        <begin position="201"/>
        <end position="225"/>
    </location>
</feature>
<keyword evidence="6 8" id="KW-0472">Membrane</keyword>
<evidence type="ECO:0000256" key="2">
    <source>
        <dbReference type="ARBA" id="ARBA00022475"/>
    </source>
</evidence>
<evidence type="ECO:0000313" key="9">
    <source>
        <dbReference type="EMBL" id="HJE23087.1"/>
    </source>
</evidence>
<feature type="transmembrane region" description="Helical" evidence="8">
    <location>
        <begin position="175"/>
        <end position="195"/>
    </location>
</feature>
<evidence type="ECO:0000256" key="3">
    <source>
        <dbReference type="ARBA" id="ARBA00022679"/>
    </source>
</evidence>